<keyword evidence="2" id="KW-1185">Reference proteome</keyword>
<evidence type="ECO:0000313" key="2">
    <source>
        <dbReference type="Proteomes" id="UP000198211"/>
    </source>
</evidence>
<organism evidence="1 2">
    <name type="scientific">Phytophthora megakarya</name>
    <dbReference type="NCBI Taxonomy" id="4795"/>
    <lineage>
        <taxon>Eukaryota</taxon>
        <taxon>Sar</taxon>
        <taxon>Stramenopiles</taxon>
        <taxon>Oomycota</taxon>
        <taxon>Peronosporomycetes</taxon>
        <taxon>Peronosporales</taxon>
        <taxon>Peronosporaceae</taxon>
        <taxon>Phytophthora</taxon>
    </lineage>
</organism>
<dbReference type="OrthoDB" id="125481at2759"/>
<accession>A0A225WYP3</accession>
<dbReference type="AlphaFoldDB" id="A0A225WYP3"/>
<comment type="caution">
    <text evidence="1">The sequence shown here is derived from an EMBL/GenBank/DDBJ whole genome shotgun (WGS) entry which is preliminary data.</text>
</comment>
<sequence>MGSNQQNQLSFAQASLQKKHVVSELKYVNLPWIAPISDDVERLFSQADLVYNDQLRGMLPSNLELLLFICSNHSSLLHAYHKLRVNLGRETTGNPC</sequence>
<protein>
    <submittedName>
        <fullName evidence="1">Uncharacterized protein</fullName>
    </submittedName>
</protein>
<name>A0A225WYP3_9STRA</name>
<dbReference type="EMBL" id="NBNE01000098">
    <property type="protein sequence ID" value="OWZ22925.1"/>
    <property type="molecule type" value="Genomic_DNA"/>
</dbReference>
<evidence type="ECO:0000313" key="1">
    <source>
        <dbReference type="EMBL" id="OWZ22925.1"/>
    </source>
</evidence>
<proteinExistence type="predicted"/>
<dbReference type="Proteomes" id="UP000198211">
    <property type="component" value="Unassembled WGS sequence"/>
</dbReference>
<reference evidence="2" key="1">
    <citation type="submission" date="2017-03" db="EMBL/GenBank/DDBJ databases">
        <title>Phytopthora megakarya and P. palmivora, two closely related causual agents of cacao black pod achieved similar genome size and gene model numbers by different mechanisms.</title>
        <authorList>
            <person name="Ali S."/>
            <person name="Shao J."/>
            <person name="Larry D.J."/>
            <person name="Kronmiller B."/>
            <person name="Shen D."/>
            <person name="Strem M.D."/>
            <person name="Melnick R.L."/>
            <person name="Guiltinan M.J."/>
            <person name="Tyler B.M."/>
            <person name="Meinhardt L.W."/>
            <person name="Bailey B.A."/>
        </authorList>
    </citation>
    <scope>NUCLEOTIDE SEQUENCE [LARGE SCALE GENOMIC DNA]</scope>
    <source>
        <strain evidence="2">zdho120</strain>
    </source>
</reference>
<gene>
    <name evidence="1" type="ORF">PHMEG_0002275</name>
</gene>